<dbReference type="InParanoid" id="G7DUQ5"/>
<organism evidence="1 2">
    <name type="scientific">Mixia osmundae (strain CBS 9802 / IAM 14324 / JCM 22182 / KY 12970)</name>
    <dbReference type="NCBI Taxonomy" id="764103"/>
    <lineage>
        <taxon>Eukaryota</taxon>
        <taxon>Fungi</taxon>
        <taxon>Dikarya</taxon>
        <taxon>Basidiomycota</taxon>
        <taxon>Pucciniomycotina</taxon>
        <taxon>Mixiomycetes</taxon>
        <taxon>Mixiales</taxon>
        <taxon>Mixiaceae</taxon>
        <taxon>Mixia</taxon>
    </lineage>
</organism>
<dbReference type="Proteomes" id="UP000009131">
    <property type="component" value="Unassembled WGS sequence"/>
</dbReference>
<evidence type="ECO:0000313" key="1">
    <source>
        <dbReference type="EMBL" id="GAA94315.1"/>
    </source>
</evidence>
<dbReference type="AlphaFoldDB" id="G7DUQ5"/>
<sequence>MLWVAVMRSPQRLAACWSNGKARSQGEQQAGREQLNDPGCVFVAQKTRSQIYFPLGWYRAYCII</sequence>
<proteinExistence type="predicted"/>
<protein>
    <submittedName>
        <fullName evidence="1">Uncharacterized protein</fullName>
    </submittedName>
</protein>
<gene>
    <name evidence="1" type="primary">Mo00964</name>
    <name evidence="1" type="ORF">E5Q_00964</name>
</gene>
<reference evidence="1 2" key="2">
    <citation type="journal article" date="2012" name="Open Biol.">
        <title>Characteristics of nucleosomes and linker DNA regions on the genome of the basidiomycete Mixia osmundae revealed by mono- and dinucleosome mapping.</title>
        <authorList>
            <person name="Nishida H."/>
            <person name="Kondo S."/>
            <person name="Matsumoto T."/>
            <person name="Suzuki Y."/>
            <person name="Yoshikawa H."/>
            <person name="Taylor T.D."/>
            <person name="Sugiyama J."/>
        </authorList>
    </citation>
    <scope>NUCLEOTIDE SEQUENCE [LARGE SCALE GENOMIC DNA]</scope>
    <source>
        <strain evidence="2">CBS 9802 / IAM 14324 / JCM 22182 / KY 12970</strain>
    </source>
</reference>
<dbReference type="HOGENOM" id="CLU_2868153_0_0_1"/>
<dbReference type="RefSeq" id="XP_014566029.1">
    <property type="nucleotide sequence ID" value="XM_014710543.1"/>
</dbReference>
<reference evidence="1 2" key="1">
    <citation type="journal article" date="2011" name="J. Gen. Appl. Microbiol.">
        <title>Draft genome sequencing of the enigmatic basidiomycete Mixia osmundae.</title>
        <authorList>
            <person name="Nishida H."/>
            <person name="Nagatsuka Y."/>
            <person name="Sugiyama J."/>
        </authorList>
    </citation>
    <scope>NUCLEOTIDE SEQUENCE [LARGE SCALE GENOMIC DNA]</scope>
    <source>
        <strain evidence="2">CBS 9802 / IAM 14324 / JCM 22182 / KY 12970</strain>
    </source>
</reference>
<accession>G7DUQ5</accession>
<comment type="caution">
    <text evidence="1">The sequence shown here is derived from an EMBL/GenBank/DDBJ whole genome shotgun (WGS) entry which is preliminary data.</text>
</comment>
<dbReference type="EMBL" id="BABT02000032">
    <property type="protein sequence ID" value="GAA94315.1"/>
    <property type="molecule type" value="Genomic_DNA"/>
</dbReference>
<keyword evidence="2" id="KW-1185">Reference proteome</keyword>
<name>G7DUQ5_MIXOS</name>
<evidence type="ECO:0000313" key="2">
    <source>
        <dbReference type="Proteomes" id="UP000009131"/>
    </source>
</evidence>